<reference evidence="2" key="1">
    <citation type="journal article" date="2015" name="Nature">
        <title>Complex archaea that bridge the gap between prokaryotes and eukaryotes.</title>
        <authorList>
            <person name="Spang A."/>
            <person name="Saw J.H."/>
            <person name="Jorgensen S.L."/>
            <person name="Zaremba-Niedzwiedzka K."/>
            <person name="Martijn J."/>
            <person name="Lind A.E."/>
            <person name="van Eijk R."/>
            <person name="Schleper C."/>
            <person name="Guy L."/>
            <person name="Ettema T.J."/>
        </authorList>
    </citation>
    <scope>NUCLEOTIDE SEQUENCE</scope>
</reference>
<name>A0A0F9JWH9_9ZZZZ</name>
<evidence type="ECO:0000313" key="2">
    <source>
        <dbReference type="EMBL" id="KKM74189.1"/>
    </source>
</evidence>
<organism evidence="2">
    <name type="scientific">marine sediment metagenome</name>
    <dbReference type="NCBI Taxonomy" id="412755"/>
    <lineage>
        <taxon>unclassified sequences</taxon>
        <taxon>metagenomes</taxon>
        <taxon>ecological metagenomes</taxon>
    </lineage>
</organism>
<accession>A0A0F9JWH9</accession>
<dbReference type="EMBL" id="LAZR01009180">
    <property type="protein sequence ID" value="KKM74189.1"/>
    <property type="molecule type" value="Genomic_DNA"/>
</dbReference>
<evidence type="ECO:0000256" key="1">
    <source>
        <dbReference type="SAM" id="Phobius"/>
    </source>
</evidence>
<evidence type="ECO:0008006" key="3">
    <source>
        <dbReference type="Google" id="ProtNLM"/>
    </source>
</evidence>
<keyword evidence="1" id="KW-0472">Membrane</keyword>
<gene>
    <name evidence="2" type="ORF">LCGC14_1402850</name>
</gene>
<protein>
    <recommendedName>
        <fullName evidence="3">Ion transport domain-containing protein</fullName>
    </recommendedName>
</protein>
<proteinExistence type="predicted"/>
<keyword evidence="1" id="KW-0812">Transmembrane</keyword>
<keyword evidence="1" id="KW-1133">Transmembrane helix</keyword>
<dbReference type="AlphaFoldDB" id="A0A0F9JWH9"/>
<comment type="caution">
    <text evidence="2">The sequence shown here is derived from an EMBL/GenBank/DDBJ whole genome shotgun (WGS) entry which is preliminary data.</text>
</comment>
<feature type="transmembrane region" description="Helical" evidence="1">
    <location>
        <begin position="36"/>
        <end position="54"/>
    </location>
</feature>
<sequence>MIIIAIEILVDRNFYRVGTTFTPGKVYDTIMLLGDFSRVMMVLLNFSLLGLIIFKNRNHMNKIFSTFVEKLYYLSLKFPDLIN</sequence>